<dbReference type="InterPro" id="IPR041720">
    <property type="entry name" value="FbaB-like"/>
</dbReference>
<dbReference type="InterPro" id="IPR013785">
    <property type="entry name" value="Aldolase_TIM"/>
</dbReference>
<keyword evidence="2" id="KW-1185">Reference proteome</keyword>
<comment type="caution">
    <text evidence="1">The sequence shown here is derived from an EMBL/GenBank/DDBJ whole genome shotgun (WGS) entry which is preliminary data.</text>
</comment>
<dbReference type="Gene3D" id="3.20.20.70">
    <property type="entry name" value="Aldolase class I"/>
    <property type="match status" value="1"/>
</dbReference>
<evidence type="ECO:0000313" key="1">
    <source>
        <dbReference type="EMBL" id="GAA4462925.1"/>
    </source>
</evidence>
<dbReference type="EMBL" id="BAABHD010000072">
    <property type="protein sequence ID" value="GAA4462925.1"/>
    <property type="molecule type" value="Genomic_DNA"/>
</dbReference>
<proteinExistence type="predicted"/>
<sequence>MSAGKKIRWSRFIKADSKKGIIVPIDHGLSMGPLDGINNVQRIANWIEHPAANGMIAHKGMIERLAYRGLLNGKGVMMHLNGMTSLANDPTRKELLTSIESALRLGADGVSVELLFNGANEPHNLKVLGQVVDEAMVYGLPVLVMIKDMNKYEQASNRINASRQIIRTVYELGADAVKIQQPEDTNEIPAILDELCDDIAVFLAGGAKCADVEILAIASLAIKSGATGLCIGRNVFQRPDFSAFLSSLHSLVHTPLKNAAYAIN</sequence>
<reference evidence="2" key="1">
    <citation type="journal article" date="2019" name="Int. J. Syst. Evol. Microbiol.">
        <title>The Global Catalogue of Microorganisms (GCM) 10K type strain sequencing project: providing services to taxonomists for standard genome sequencing and annotation.</title>
        <authorList>
            <consortium name="The Broad Institute Genomics Platform"/>
            <consortium name="The Broad Institute Genome Sequencing Center for Infectious Disease"/>
            <person name="Wu L."/>
            <person name="Ma J."/>
        </authorList>
    </citation>
    <scope>NUCLEOTIDE SEQUENCE [LARGE SCALE GENOMIC DNA]</scope>
    <source>
        <strain evidence="2">JCM 17927</strain>
    </source>
</reference>
<dbReference type="RefSeq" id="WP_345246380.1">
    <property type="nucleotide sequence ID" value="NZ_BAABHD010000072.1"/>
</dbReference>
<dbReference type="SMART" id="SM01133">
    <property type="entry name" value="DeoC"/>
    <property type="match status" value="1"/>
</dbReference>
<organism evidence="1 2">
    <name type="scientific">Nibrella saemangeumensis</name>
    <dbReference type="NCBI Taxonomy" id="1084526"/>
    <lineage>
        <taxon>Bacteria</taxon>
        <taxon>Pseudomonadati</taxon>
        <taxon>Bacteroidota</taxon>
        <taxon>Cytophagia</taxon>
        <taxon>Cytophagales</taxon>
        <taxon>Spirosomataceae</taxon>
        <taxon>Nibrella</taxon>
    </lineage>
</organism>
<dbReference type="PANTHER" id="PTHR47916:SF1">
    <property type="entry name" value="3-HYDROXY-5-PHOSPHONOOXYPENTANE-2,4-DIONE THIOLASE"/>
    <property type="match status" value="1"/>
</dbReference>
<evidence type="ECO:0000313" key="2">
    <source>
        <dbReference type="Proteomes" id="UP001501175"/>
    </source>
</evidence>
<dbReference type="Proteomes" id="UP001501175">
    <property type="component" value="Unassembled WGS sequence"/>
</dbReference>
<dbReference type="InterPro" id="IPR050456">
    <property type="entry name" value="DeoC/FbaB_aldolase"/>
</dbReference>
<dbReference type="PANTHER" id="PTHR47916">
    <property type="entry name" value="FRUCTOSE-BISPHOSPHATE ALDOLASE CLASS 1"/>
    <property type="match status" value="1"/>
</dbReference>
<name>A0ABP8N813_9BACT</name>
<protein>
    <submittedName>
        <fullName evidence="1">2-amino-3,7-dideoxy-D-threo-hept-6-ulosonate synthase</fullName>
    </submittedName>
</protein>
<dbReference type="SUPFAM" id="SSF51569">
    <property type="entry name" value="Aldolase"/>
    <property type="match status" value="1"/>
</dbReference>
<gene>
    <name evidence="1" type="ORF">GCM10023189_40240</name>
</gene>
<accession>A0ABP8N813</accession>
<dbReference type="Pfam" id="PF01791">
    <property type="entry name" value="DeoC"/>
    <property type="match status" value="1"/>
</dbReference>
<dbReference type="PIRSF" id="PIRSF038992">
    <property type="entry name" value="Aldolase_Ia"/>
    <property type="match status" value="1"/>
</dbReference>
<dbReference type="InterPro" id="IPR002915">
    <property type="entry name" value="DeoC/FbaB/LacD_aldolase"/>
</dbReference>